<evidence type="ECO:0000313" key="2">
    <source>
        <dbReference type="EMBL" id="TEB18621.1"/>
    </source>
</evidence>
<accession>A0A4Y7SBM1</accession>
<evidence type="ECO:0000259" key="1">
    <source>
        <dbReference type="Pfam" id="PF12937"/>
    </source>
</evidence>
<dbReference type="Pfam" id="PF12937">
    <property type="entry name" value="F-box-like"/>
    <property type="match status" value="1"/>
</dbReference>
<dbReference type="AlphaFoldDB" id="A0A4Y7SBM1"/>
<reference evidence="2 3" key="1">
    <citation type="journal article" date="2019" name="Nat. Ecol. Evol.">
        <title>Megaphylogeny resolves global patterns of mushroom evolution.</title>
        <authorList>
            <person name="Varga T."/>
            <person name="Krizsan K."/>
            <person name="Foldi C."/>
            <person name="Dima B."/>
            <person name="Sanchez-Garcia M."/>
            <person name="Sanchez-Ramirez S."/>
            <person name="Szollosi G.J."/>
            <person name="Szarkandi J.G."/>
            <person name="Papp V."/>
            <person name="Albert L."/>
            <person name="Andreopoulos W."/>
            <person name="Angelini C."/>
            <person name="Antonin V."/>
            <person name="Barry K.W."/>
            <person name="Bougher N.L."/>
            <person name="Buchanan P."/>
            <person name="Buyck B."/>
            <person name="Bense V."/>
            <person name="Catcheside P."/>
            <person name="Chovatia M."/>
            <person name="Cooper J."/>
            <person name="Damon W."/>
            <person name="Desjardin D."/>
            <person name="Finy P."/>
            <person name="Geml J."/>
            <person name="Haridas S."/>
            <person name="Hughes K."/>
            <person name="Justo A."/>
            <person name="Karasinski D."/>
            <person name="Kautmanova I."/>
            <person name="Kiss B."/>
            <person name="Kocsube S."/>
            <person name="Kotiranta H."/>
            <person name="LaButti K.M."/>
            <person name="Lechner B.E."/>
            <person name="Liimatainen K."/>
            <person name="Lipzen A."/>
            <person name="Lukacs Z."/>
            <person name="Mihaltcheva S."/>
            <person name="Morgado L.N."/>
            <person name="Niskanen T."/>
            <person name="Noordeloos M.E."/>
            <person name="Ohm R.A."/>
            <person name="Ortiz-Santana B."/>
            <person name="Ovrebo C."/>
            <person name="Racz N."/>
            <person name="Riley R."/>
            <person name="Savchenko A."/>
            <person name="Shiryaev A."/>
            <person name="Soop K."/>
            <person name="Spirin V."/>
            <person name="Szebenyi C."/>
            <person name="Tomsovsky M."/>
            <person name="Tulloss R.E."/>
            <person name="Uehling J."/>
            <person name="Grigoriev I.V."/>
            <person name="Vagvolgyi C."/>
            <person name="Papp T."/>
            <person name="Martin F.M."/>
            <person name="Miettinen O."/>
            <person name="Hibbett D.S."/>
            <person name="Nagy L.G."/>
        </authorList>
    </citation>
    <scope>NUCLEOTIDE SEQUENCE [LARGE SCALE GENOMIC DNA]</scope>
    <source>
        <strain evidence="2 3">FP101781</strain>
    </source>
</reference>
<protein>
    <recommendedName>
        <fullName evidence="1">F-box domain-containing protein</fullName>
    </recommendedName>
</protein>
<proteinExistence type="predicted"/>
<evidence type="ECO:0000313" key="3">
    <source>
        <dbReference type="Proteomes" id="UP000298030"/>
    </source>
</evidence>
<dbReference type="Proteomes" id="UP000298030">
    <property type="component" value="Unassembled WGS sequence"/>
</dbReference>
<gene>
    <name evidence="2" type="ORF">FA13DRAFT_1745471</name>
</gene>
<organism evidence="2 3">
    <name type="scientific">Coprinellus micaceus</name>
    <name type="common">Glistening ink-cap mushroom</name>
    <name type="synonym">Coprinus micaceus</name>
    <dbReference type="NCBI Taxonomy" id="71717"/>
    <lineage>
        <taxon>Eukaryota</taxon>
        <taxon>Fungi</taxon>
        <taxon>Dikarya</taxon>
        <taxon>Basidiomycota</taxon>
        <taxon>Agaricomycotina</taxon>
        <taxon>Agaricomycetes</taxon>
        <taxon>Agaricomycetidae</taxon>
        <taxon>Agaricales</taxon>
        <taxon>Agaricineae</taxon>
        <taxon>Psathyrellaceae</taxon>
        <taxon>Coprinellus</taxon>
    </lineage>
</organism>
<name>A0A4Y7SBM1_COPMI</name>
<comment type="caution">
    <text evidence="2">The sequence shown here is derived from an EMBL/GenBank/DDBJ whole genome shotgun (WGS) entry which is preliminary data.</text>
</comment>
<dbReference type="OrthoDB" id="3046363at2759"/>
<dbReference type="InterPro" id="IPR001810">
    <property type="entry name" value="F-box_dom"/>
</dbReference>
<dbReference type="Gene3D" id="1.20.1280.50">
    <property type="match status" value="1"/>
</dbReference>
<feature type="domain" description="F-box" evidence="1">
    <location>
        <begin position="82"/>
        <end position="134"/>
    </location>
</feature>
<dbReference type="EMBL" id="QPFP01000239">
    <property type="protein sequence ID" value="TEB18621.1"/>
    <property type="molecule type" value="Genomic_DNA"/>
</dbReference>
<keyword evidence="3" id="KW-1185">Reference proteome</keyword>
<sequence length="559" mass="62040">MSLDSPFSDKLRKNYIAQPEEEAGIGAVIEHHRTIVHELDVQEKEIDQAITALLERKGAVRGIRDTHQKFIDDHQSLLSSVLHLPEDVLSKIFMDSVPPEYQWPRIHPIVQISHVCRQWRDSALSNPMLWISLDVANISLPRLRPEGEPDLLRFVRRMGRLADMLPVLISRAGGFPLTLTIHAEDPTSRHMMPAYAESVLPVLNALRDSRWGKICLRLAPRYQDSPLLDLLQLGAQSRESLRYASLTLFPYGDPLTSEGDIIDHLNLDNTGQLSGLHLNIARVSLLKLRIRWGSITELSLSAVPPARGLLEILAQCPNLTRFTATVAGFVPPPHPQEKVTLSHLHSLSIAGEIGEIAHGLVLPSLSFFKAIELPMGGFDTSIPQCLRSYGSQLQKVAFSYDRLAPPTLLNCLKNASSVISLEIGPCPFIPSPGERPMTNKAFSHLHQYALYVLTVKQDDSGAFRPVCPKLENIIVHAPDVNTEVEEWAEFLASRRRSMEGAAAFLKSAEIRLPPPGPGESVVAPSMHDRVCDELAKRGVKIQGIKFLVEESPVWSNGLP</sequence>